<name>A0A4Y2F9C8_ARAVE</name>
<dbReference type="EMBL" id="BGPR01000825">
    <property type="protein sequence ID" value="GBM36949.1"/>
    <property type="molecule type" value="Genomic_DNA"/>
</dbReference>
<feature type="domain" description="RNase H type-1" evidence="1">
    <location>
        <begin position="34"/>
        <end position="162"/>
    </location>
</feature>
<organism evidence="2 3">
    <name type="scientific">Araneus ventricosus</name>
    <name type="common">Orbweaver spider</name>
    <name type="synonym">Epeira ventricosa</name>
    <dbReference type="NCBI Taxonomy" id="182803"/>
    <lineage>
        <taxon>Eukaryota</taxon>
        <taxon>Metazoa</taxon>
        <taxon>Ecdysozoa</taxon>
        <taxon>Arthropoda</taxon>
        <taxon>Chelicerata</taxon>
        <taxon>Arachnida</taxon>
        <taxon>Araneae</taxon>
        <taxon>Araneomorphae</taxon>
        <taxon>Entelegynae</taxon>
        <taxon>Araneoidea</taxon>
        <taxon>Araneidae</taxon>
        <taxon>Araneus</taxon>
    </lineage>
</organism>
<accession>A0A4Y2F9C8</accession>
<reference evidence="2 3" key="1">
    <citation type="journal article" date="2019" name="Sci. Rep.">
        <title>Orb-weaving spider Araneus ventricosus genome elucidates the spidroin gene catalogue.</title>
        <authorList>
            <person name="Kono N."/>
            <person name="Nakamura H."/>
            <person name="Ohtoshi R."/>
            <person name="Moran D.A.P."/>
            <person name="Shinohara A."/>
            <person name="Yoshida Y."/>
            <person name="Fujiwara M."/>
            <person name="Mori M."/>
            <person name="Tomita M."/>
            <person name="Arakawa K."/>
        </authorList>
    </citation>
    <scope>NUCLEOTIDE SEQUENCE [LARGE SCALE GENOMIC DNA]</scope>
</reference>
<dbReference type="Proteomes" id="UP000499080">
    <property type="component" value="Unassembled WGS sequence"/>
</dbReference>
<comment type="caution">
    <text evidence="2">The sequence shown here is derived from an EMBL/GenBank/DDBJ whole genome shotgun (WGS) entry which is preliminary data.</text>
</comment>
<dbReference type="GO" id="GO:0003676">
    <property type="term" value="F:nucleic acid binding"/>
    <property type="evidence" value="ECO:0007669"/>
    <property type="project" value="InterPro"/>
</dbReference>
<evidence type="ECO:0000313" key="2">
    <source>
        <dbReference type="EMBL" id="GBM36949.1"/>
    </source>
</evidence>
<dbReference type="CDD" id="cd09276">
    <property type="entry name" value="Rnase_HI_RT_non_LTR"/>
    <property type="match status" value="1"/>
</dbReference>
<evidence type="ECO:0000313" key="3">
    <source>
        <dbReference type="Proteomes" id="UP000499080"/>
    </source>
</evidence>
<dbReference type="Gene3D" id="3.30.420.10">
    <property type="entry name" value="Ribonuclease H-like superfamily/Ribonuclease H"/>
    <property type="match status" value="1"/>
</dbReference>
<keyword evidence="3" id="KW-1185">Reference proteome</keyword>
<protein>
    <recommendedName>
        <fullName evidence="1">RNase H type-1 domain-containing protein</fullName>
    </recommendedName>
</protein>
<dbReference type="InterPro" id="IPR012337">
    <property type="entry name" value="RNaseH-like_sf"/>
</dbReference>
<evidence type="ECO:0000259" key="1">
    <source>
        <dbReference type="PROSITE" id="PS50879"/>
    </source>
</evidence>
<dbReference type="PROSITE" id="PS50879">
    <property type="entry name" value="RNASE_H_1"/>
    <property type="match status" value="1"/>
</dbReference>
<dbReference type="SUPFAM" id="SSF53098">
    <property type="entry name" value="Ribonuclease H-like"/>
    <property type="match status" value="1"/>
</dbReference>
<dbReference type="InterPro" id="IPR002156">
    <property type="entry name" value="RNaseH_domain"/>
</dbReference>
<dbReference type="Pfam" id="PF00075">
    <property type="entry name" value="RNase_H"/>
    <property type="match status" value="1"/>
</dbReference>
<dbReference type="GO" id="GO:0004523">
    <property type="term" value="F:RNA-DNA hybrid ribonuclease activity"/>
    <property type="evidence" value="ECO:0007669"/>
    <property type="project" value="InterPro"/>
</dbReference>
<dbReference type="OrthoDB" id="6437652at2759"/>
<gene>
    <name evidence="2" type="ORF">AVEN_153902_1</name>
</gene>
<dbReference type="InterPro" id="IPR036397">
    <property type="entry name" value="RNaseH_sf"/>
</dbReference>
<proteinExistence type="predicted"/>
<sequence>MNFDFIDVNHLDSFIKVNNININQRILEFSTLIESPDFEVYTDGSGIGDNVGAAVCIFKDNDLFESFQFKLASYNSVFQAELAAFNFAACWALENGYKINIFTDSLSSIEVLKKGNSKSLFINHIKSKMFQAIGSIGLSWVKAHAGIPGNELADQYAKIATTDGQELNIPAPYTCVKRKIKNYILDSLQ</sequence>
<dbReference type="AlphaFoldDB" id="A0A4Y2F9C8"/>